<dbReference type="Gene3D" id="2.60.40.1120">
    <property type="entry name" value="Carboxypeptidase-like, regulatory domain"/>
    <property type="match status" value="1"/>
</dbReference>
<comment type="similarity">
    <text evidence="8">Belongs to the TonB-dependent receptor family.</text>
</comment>
<evidence type="ECO:0000313" key="12">
    <source>
        <dbReference type="EMBL" id="MCV9389023.1"/>
    </source>
</evidence>
<dbReference type="InterPro" id="IPR012910">
    <property type="entry name" value="Plug_dom"/>
</dbReference>
<reference evidence="12 13" key="1">
    <citation type="submission" date="2022-10" db="EMBL/GenBank/DDBJ databases">
        <title>Comparative genomics and taxonomic characterization of three novel marine species of genus Reichenbachiella exhibiting antioxidant and polysaccharide degradation activities.</title>
        <authorList>
            <person name="Muhammad N."/>
            <person name="Lee Y.-J."/>
            <person name="Ko J."/>
            <person name="Kim S.-G."/>
        </authorList>
    </citation>
    <scope>NUCLEOTIDE SEQUENCE [LARGE SCALE GENOMIC DNA]</scope>
    <source>
        <strain evidence="12 13">ABR2-5</strain>
    </source>
</reference>
<gene>
    <name evidence="12" type="ORF">N7U62_20280</name>
</gene>
<evidence type="ECO:0000256" key="9">
    <source>
        <dbReference type="SAM" id="SignalP"/>
    </source>
</evidence>
<feature type="domain" description="Outer membrane protein beta-barrel" evidence="11">
    <location>
        <begin position="385"/>
        <end position="792"/>
    </location>
</feature>
<dbReference type="Pfam" id="PF07715">
    <property type="entry name" value="Plug"/>
    <property type="match status" value="1"/>
</dbReference>
<comment type="subcellular location">
    <subcellularLocation>
        <location evidence="1 8">Cell outer membrane</location>
        <topology evidence="1 8">Multi-pass membrane protein</topology>
    </subcellularLocation>
</comment>
<keyword evidence="7 8" id="KW-0998">Cell outer membrane</keyword>
<comment type="caution">
    <text evidence="12">The sequence shown here is derived from an EMBL/GenBank/DDBJ whole genome shotgun (WGS) entry which is preliminary data.</text>
</comment>
<dbReference type="Pfam" id="PF14905">
    <property type="entry name" value="OMP_b-brl_3"/>
    <property type="match status" value="1"/>
</dbReference>
<keyword evidence="4 8" id="KW-0812">Transmembrane</keyword>
<dbReference type="PROSITE" id="PS52016">
    <property type="entry name" value="TONB_DEPENDENT_REC_3"/>
    <property type="match status" value="1"/>
</dbReference>
<evidence type="ECO:0000256" key="1">
    <source>
        <dbReference type="ARBA" id="ARBA00004571"/>
    </source>
</evidence>
<dbReference type="RefSeq" id="WP_264139924.1">
    <property type="nucleotide sequence ID" value="NZ_JAOYOD010000001.1"/>
</dbReference>
<keyword evidence="5 9" id="KW-0732">Signal</keyword>
<evidence type="ECO:0000259" key="11">
    <source>
        <dbReference type="Pfam" id="PF14905"/>
    </source>
</evidence>
<evidence type="ECO:0000256" key="4">
    <source>
        <dbReference type="ARBA" id="ARBA00022692"/>
    </source>
</evidence>
<dbReference type="InterPro" id="IPR008969">
    <property type="entry name" value="CarboxyPept-like_regulatory"/>
</dbReference>
<name>A0ABT3D0P4_9BACT</name>
<dbReference type="SUPFAM" id="SSF49464">
    <property type="entry name" value="Carboxypeptidase regulatory domain-like"/>
    <property type="match status" value="1"/>
</dbReference>
<keyword evidence="2 8" id="KW-0813">Transport</keyword>
<evidence type="ECO:0000256" key="2">
    <source>
        <dbReference type="ARBA" id="ARBA00022448"/>
    </source>
</evidence>
<feature type="domain" description="TonB-dependent receptor plug" evidence="10">
    <location>
        <begin position="147"/>
        <end position="224"/>
    </location>
</feature>
<dbReference type="InterPro" id="IPR041700">
    <property type="entry name" value="OMP_b-brl_3"/>
</dbReference>
<keyword evidence="3 8" id="KW-1134">Transmembrane beta strand</keyword>
<evidence type="ECO:0000256" key="7">
    <source>
        <dbReference type="ARBA" id="ARBA00023237"/>
    </source>
</evidence>
<accession>A0ABT3D0P4</accession>
<evidence type="ECO:0000256" key="3">
    <source>
        <dbReference type="ARBA" id="ARBA00022452"/>
    </source>
</evidence>
<sequence length="814" mass="93174">MRFIITGILLVLSSLTFLAKAEDARKFTVSGKVVDASNQQALGYATVSIHNKSTDELISGTITQESGTFNFEVKPGSYYLEVKFISYQSKKIEVVVNNSDVRVGSIPLSEDSKQLKEVVVEGRKEQVEFSLDKKTFNVGENVSNVGKNASDILDNLPSVQVDVEGNVSLRGNDNVNILIDGKPSGMAGMSNQDALRMLQGNMIERVEVITNPSAQYDAEGTGGIINIVLKKDAKRGLNGTFGLDLGYPNLIRPNASINYRSGKFNFFAGAGLSYRRYNGYGESFSKYFELDSITSQIDSTYSTDRDRRHDRGGISQNYRIGADYFINDNNKLTLTGIYNIGDETNNTAIVYEDYDINDSLNYVTNRKDKETEDESLTEISLNYEKTFSQEEHKLTAYFQYRDNSELEQSDIIETTTNPKKEDLNQKVRNDEGENTQLFQLDYIHPLSENSKFEIGTRTSIRNIRNNYQLDSLNGTVWERDERFSNDFEYQENIYAGYIIYGNKWNQFSYQLGLRVEATDIETKLQSENLVDRNEKNYVNYFPSLHLTYEINEDQNFQLSYSRRLRRPSFRNLNPISSFSDNRNFRIGNPDLDPELTDSYEVGYLQNWQTGSFYGGIYYNHTTDEIDRLSFPSTDPDESGVIYSQLFNLATEDAYGFELNVSQDLTDWWVVNGDFNIYRRITSGEAEDKDFYADARSYSARVNSKIKLPQDIDFQTNLNYRGPQNTTQGKRLAYYTVDIGATRDFFDGNATLTASVQDLFNTRKWRNESADAEFESKSVFQWRSRQFTLSFTYRLNRQKERKEGRGGFDGGDEDM</sequence>
<proteinExistence type="inferred from homology"/>
<dbReference type="SUPFAM" id="SSF56935">
    <property type="entry name" value="Porins"/>
    <property type="match status" value="1"/>
</dbReference>
<evidence type="ECO:0000313" key="13">
    <source>
        <dbReference type="Proteomes" id="UP001300692"/>
    </source>
</evidence>
<dbReference type="Proteomes" id="UP001300692">
    <property type="component" value="Unassembled WGS sequence"/>
</dbReference>
<protein>
    <submittedName>
        <fullName evidence="12">TonB-dependent receptor</fullName>
    </submittedName>
</protein>
<dbReference type="Pfam" id="PF13715">
    <property type="entry name" value="CarbopepD_reg_2"/>
    <property type="match status" value="1"/>
</dbReference>
<dbReference type="PANTHER" id="PTHR30069:SF29">
    <property type="entry name" value="HEMOGLOBIN AND HEMOGLOBIN-HAPTOGLOBIN-BINDING PROTEIN 1-RELATED"/>
    <property type="match status" value="1"/>
</dbReference>
<organism evidence="12 13">
    <name type="scientific">Reichenbachiella ulvae</name>
    <dbReference type="NCBI Taxonomy" id="2980104"/>
    <lineage>
        <taxon>Bacteria</taxon>
        <taxon>Pseudomonadati</taxon>
        <taxon>Bacteroidota</taxon>
        <taxon>Cytophagia</taxon>
        <taxon>Cytophagales</taxon>
        <taxon>Reichenbachiellaceae</taxon>
        <taxon>Reichenbachiella</taxon>
    </lineage>
</organism>
<evidence type="ECO:0000256" key="6">
    <source>
        <dbReference type="ARBA" id="ARBA00023136"/>
    </source>
</evidence>
<dbReference type="PANTHER" id="PTHR30069">
    <property type="entry name" value="TONB-DEPENDENT OUTER MEMBRANE RECEPTOR"/>
    <property type="match status" value="1"/>
</dbReference>
<feature type="chain" id="PRO_5047097469" evidence="9">
    <location>
        <begin position="22"/>
        <end position="814"/>
    </location>
</feature>
<feature type="signal peptide" evidence="9">
    <location>
        <begin position="1"/>
        <end position="21"/>
    </location>
</feature>
<dbReference type="Gene3D" id="2.40.170.20">
    <property type="entry name" value="TonB-dependent receptor, beta-barrel domain"/>
    <property type="match status" value="1"/>
</dbReference>
<dbReference type="InterPro" id="IPR036942">
    <property type="entry name" value="Beta-barrel_TonB_sf"/>
</dbReference>
<keyword evidence="6 8" id="KW-0472">Membrane</keyword>
<dbReference type="InterPro" id="IPR037066">
    <property type="entry name" value="Plug_dom_sf"/>
</dbReference>
<evidence type="ECO:0000256" key="8">
    <source>
        <dbReference type="PROSITE-ProRule" id="PRU01360"/>
    </source>
</evidence>
<keyword evidence="12" id="KW-0675">Receptor</keyword>
<evidence type="ECO:0000256" key="5">
    <source>
        <dbReference type="ARBA" id="ARBA00022729"/>
    </source>
</evidence>
<dbReference type="EMBL" id="JAOYOD010000001">
    <property type="protein sequence ID" value="MCV9389023.1"/>
    <property type="molecule type" value="Genomic_DNA"/>
</dbReference>
<evidence type="ECO:0000259" key="10">
    <source>
        <dbReference type="Pfam" id="PF07715"/>
    </source>
</evidence>
<dbReference type="InterPro" id="IPR039426">
    <property type="entry name" value="TonB-dep_rcpt-like"/>
</dbReference>
<dbReference type="Gene3D" id="2.170.130.10">
    <property type="entry name" value="TonB-dependent receptor, plug domain"/>
    <property type="match status" value="1"/>
</dbReference>
<keyword evidence="13" id="KW-1185">Reference proteome</keyword>